<dbReference type="PANTHER" id="PTHR48081">
    <property type="entry name" value="AB HYDROLASE SUPERFAMILY PROTEIN C4A8.06C"/>
    <property type="match status" value="1"/>
</dbReference>
<comment type="caution">
    <text evidence="3">The sequence shown here is derived from an EMBL/GenBank/DDBJ whole genome shotgun (WGS) entry which is preliminary data.</text>
</comment>
<evidence type="ECO:0000259" key="2">
    <source>
        <dbReference type="Pfam" id="PF07859"/>
    </source>
</evidence>
<dbReference type="Gene3D" id="3.40.50.1820">
    <property type="entry name" value="alpha/beta hydrolase"/>
    <property type="match status" value="1"/>
</dbReference>
<protein>
    <submittedName>
        <fullName evidence="3">Putative acetyl-hydrolase</fullName>
    </submittedName>
</protein>
<dbReference type="EMBL" id="JNVN01002140">
    <property type="protein sequence ID" value="KHJ32357.1"/>
    <property type="molecule type" value="Genomic_DNA"/>
</dbReference>
<keyword evidence="4" id="KW-1185">Reference proteome</keyword>
<dbReference type="PANTHER" id="PTHR48081:SF25">
    <property type="entry name" value="PUTATIVE (AFU_ORTHOLOGUE AFUA_3G11560)-RELATED"/>
    <property type="match status" value="1"/>
</dbReference>
<name>A0A0B1P168_UNCNE</name>
<dbReference type="STRING" id="52586.A0A0B1P168"/>
<dbReference type="HOGENOM" id="CLU_027519_0_0_1"/>
<evidence type="ECO:0000313" key="3">
    <source>
        <dbReference type="EMBL" id="KHJ32357.1"/>
    </source>
</evidence>
<keyword evidence="1 3" id="KW-0378">Hydrolase</keyword>
<proteinExistence type="predicted"/>
<organism evidence="3 4">
    <name type="scientific">Uncinula necator</name>
    <name type="common">Grape powdery mildew</name>
    <dbReference type="NCBI Taxonomy" id="52586"/>
    <lineage>
        <taxon>Eukaryota</taxon>
        <taxon>Fungi</taxon>
        <taxon>Dikarya</taxon>
        <taxon>Ascomycota</taxon>
        <taxon>Pezizomycotina</taxon>
        <taxon>Leotiomycetes</taxon>
        <taxon>Erysiphales</taxon>
        <taxon>Erysiphaceae</taxon>
        <taxon>Erysiphe</taxon>
    </lineage>
</organism>
<reference evidence="3 4" key="1">
    <citation type="journal article" date="2014" name="BMC Genomics">
        <title>Adaptive genomic structural variation in the grape powdery mildew pathogen, Erysiphe necator.</title>
        <authorList>
            <person name="Jones L."/>
            <person name="Riaz S."/>
            <person name="Morales-Cruz A."/>
            <person name="Amrine K.C."/>
            <person name="McGuire B."/>
            <person name="Gubler W.D."/>
            <person name="Walker M.A."/>
            <person name="Cantu D."/>
        </authorList>
    </citation>
    <scope>NUCLEOTIDE SEQUENCE [LARGE SCALE GENOMIC DNA]</scope>
    <source>
        <strain evidence="4">c</strain>
    </source>
</reference>
<gene>
    <name evidence="3" type="ORF">EV44_g6279</name>
</gene>
<dbReference type="Proteomes" id="UP000030854">
    <property type="component" value="Unassembled WGS sequence"/>
</dbReference>
<feature type="domain" description="Alpha/beta hydrolase fold-3" evidence="2">
    <location>
        <begin position="176"/>
        <end position="407"/>
    </location>
</feature>
<evidence type="ECO:0000313" key="4">
    <source>
        <dbReference type="Proteomes" id="UP000030854"/>
    </source>
</evidence>
<dbReference type="SUPFAM" id="SSF53474">
    <property type="entry name" value="alpha/beta-Hydrolases"/>
    <property type="match status" value="1"/>
</dbReference>
<sequence>MSKFEELGPSPSPSPSLMKLSAPIIKQAPVVVNRVMKTGFQRMLGHSNQKAYWDISTELTIKALDVIVNETKPESLHTIQSLTLKDFGVTGKIWVSKAILPPPPEDSIRQVLFKAIENLKWPGDAPGGYDHPEIAHVEGEWTGYRSNANLLSRELKISEREKYEAMMQEVTSTATIMYIHGGAHFLLDPAFYRTMTQKLAKNTGGRCFSVRYRLAPQNPFPAPLLDVFLAYVSLLYPPPGSFHAPVPSSEIVFAGDSAGGNLSYALLQLILELQRSSLKIIWYGEERVVPVPGGMACLSPWLDITLSMPSNVTNRQFDFLPKRELQFKSSGVWPSNPPRKFMYANDTLVSHPLVSPVTVTDWRGSCPIYVAVGWELLADENKFTIMQMANQGVTIVYEEYEAMPHCFGLLLPKAASFGKFHQSWAQNIKKIVNRPYEMKTSGTLIRARSLKCEELNIYNLSPLTHREIIKFIEDKARDEPIKRTSSDIKNCR</sequence>
<accession>A0A0B1P168</accession>
<dbReference type="Pfam" id="PF07859">
    <property type="entry name" value="Abhydrolase_3"/>
    <property type="match status" value="1"/>
</dbReference>
<dbReference type="GO" id="GO:0016787">
    <property type="term" value="F:hydrolase activity"/>
    <property type="evidence" value="ECO:0007669"/>
    <property type="project" value="UniProtKB-KW"/>
</dbReference>
<evidence type="ECO:0000256" key="1">
    <source>
        <dbReference type="ARBA" id="ARBA00022801"/>
    </source>
</evidence>
<dbReference type="InterPro" id="IPR029058">
    <property type="entry name" value="AB_hydrolase_fold"/>
</dbReference>
<dbReference type="AlphaFoldDB" id="A0A0B1P168"/>
<dbReference type="InterPro" id="IPR050300">
    <property type="entry name" value="GDXG_lipolytic_enzyme"/>
</dbReference>
<dbReference type="InterPro" id="IPR013094">
    <property type="entry name" value="AB_hydrolase_3"/>
</dbReference>
<dbReference type="OMA" id="KMANDNS"/>